<dbReference type="PATRIC" id="fig|284581.3.peg.4627"/>
<dbReference type="GO" id="GO:0030435">
    <property type="term" value="P:sporulation resulting in formation of a cellular spore"/>
    <property type="evidence" value="ECO:0007669"/>
    <property type="project" value="UniProtKB-KW"/>
</dbReference>
<dbReference type="OrthoDB" id="1683648at2"/>
<keyword evidence="5" id="KW-1185">Reference proteome</keyword>
<evidence type="ECO:0000313" key="5">
    <source>
        <dbReference type="Proteomes" id="UP000037558"/>
    </source>
</evidence>
<reference evidence="5" key="1">
    <citation type="submission" date="2015-08" db="EMBL/GenBank/DDBJ databases">
        <title>Fjat-14210 dsm16467.</title>
        <authorList>
            <person name="Liu B."/>
            <person name="Wang J."/>
            <person name="Zhu Y."/>
            <person name="Liu G."/>
            <person name="Chen Q."/>
            <person name="Chen Z."/>
            <person name="Lan J."/>
            <person name="Che J."/>
            <person name="Ge C."/>
            <person name="Shi H."/>
            <person name="Pan Z."/>
            <person name="Liu X."/>
        </authorList>
    </citation>
    <scope>NUCLEOTIDE SEQUENCE [LARGE SCALE GENOMIC DNA]</scope>
    <source>
        <strain evidence="5">DSM 16467</strain>
    </source>
</reference>
<evidence type="ECO:0000256" key="2">
    <source>
        <dbReference type="ARBA" id="ARBA00006573"/>
    </source>
</evidence>
<comment type="caution">
    <text evidence="4">The sequence shown here is derived from an EMBL/GenBank/DDBJ whole genome shotgun (WGS) entry which is preliminary data.</text>
</comment>
<dbReference type="RefSeq" id="WP_053400524.1">
    <property type="nucleotide sequence ID" value="NZ_LILC01000007.1"/>
</dbReference>
<evidence type="ECO:0008006" key="6">
    <source>
        <dbReference type="Google" id="ProtNLM"/>
    </source>
</evidence>
<dbReference type="NCBIfam" id="TIGR02861">
    <property type="entry name" value="SASP_H"/>
    <property type="match status" value="1"/>
</dbReference>
<dbReference type="Pfam" id="PF08141">
    <property type="entry name" value="SspH"/>
    <property type="match status" value="1"/>
</dbReference>
<keyword evidence="3" id="KW-0749">Sporulation</keyword>
<evidence type="ECO:0000256" key="1">
    <source>
        <dbReference type="ARBA" id="ARBA00004288"/>
    </source>
</evidence>
<dbReference type="AlphaFoldDB" id="A0A0M0LAE0"/>
<dbReference type="GO" id="GO:0042601">
    <property type="term" value="C:endospore-forming forespore"/>
    <property type="evidence" value="ECO:0007669"/>
    <property type="project" value="InterPro"/>
</dbReference>
<sequence>MKAGRAQEIMQGNDYIPVVFNGKNVMLQDINEPKEEVTVYECDNHENVQIVPLKKLKEK</sequence>
<organism evidence="4 5">
    <name type="scientific">Priestia koreensis</name>
    <dbReference type="NCBI Taxonomy" id="284581"/>
    <lineage>
        <taxon>Bacteria</taxon>
        <taxon>Bacillati</taxon>
        <taxon>Bacillota</taxon>
        <taxon>Bacilli</taxon>
        <taxon>Bacillales</taxon>
        <taxon>Bacillaceae</taxon>
        <taxon>Priestia</taxon>
    </lineage>
</organism>
<dbReference type="InterPro" id="IPR012610">
    <property type="entry name" value="SASP_SspH"/>
</dbReference>
<accession>A0A0M0LAE0</accession>
<gene>
    <name evidence="4" type="ORF">AMD01_06135</name>
</gene>
<evidence type="ECO:0000256" key="3">
    <source>
        <dbReference type="ARBA" id="ARBA00022969"/>
    </source>
</evidence>
<dbReference type="EMBL" id="LILC01000007">
    <property type="protein sequence ID" value="KOO47613.1"/>
    <property type="molecule type" value="Genomic_DNA"/>
</dbReference>
<proteinExistence type="inferred from homology"/>
<evidence type="ECO:0000313" key="4">
    <source>
        <dbReference type="EMBL" id="KOO47613.1"/>
    </source>
</evidence>
<dbReference type="Proteomes" id="UP000037558">
    <property type="component" value="Unassembled WGS sequence"/>
</dbReference>
<name>A0A0M0LAE0_9BACI</name>
<protein>
    <recommendedName>
        <fullName evidence="6">SASP H</fullName>
    </recommendedName>
</protein>
<comment type="similarity">
    <text evidence="2">Belongs to the SspH family.</text>
</comment>
<comment type="subcellular location">
    <subcellularLocation>
        <location evidence="1">Spore core</location>
    </subcellularLocation>
</comment>
<dbReference type="GO" id="GO:0030436">
    <property type="term" value="P:asexual sporulation"/>
    <property type="evidence" value="ECO:0007669"/>
    <property type="project" value="InterPro"/>
</dbReference>